<keyword evidence="1" id="KW-0812">Transmembrane</keyword>
<accession>A0A1P8URL8</accession>
<organism evidence="2 3">
    <name type="scientific">Salipiger abyssi</name>
    <dbReference type="NCBI Taxonomy" id="1250539"/>
    <lineage>
        <taxon>Bacteria</taxon>
        <taxon>Pseudomonadati</taxon>
        <taxon>Pseudomonadota</taxon>
        <taxon>Alphaproteobacteria</taxon>
        <taxon>Rhodobacterales</taxon>
        <taxon>Roseobacteraceae</taxon>
        <taxon>Salipiger</taxon>
    </lineage>
</organism>
<protein>
    <submittedName>
        <fullName evidence="2">Uncharacterized protein</fullName>
    </submittedName>
</protein>
<dbReference type="KEGG" id="paby:Ga0080574_TMP1662"/>
<feature type="transmembrane region" description="Helical" evidence="1">
    <location>
        <begin position="12"/>
        <end position="31"/>
    </location>
</feature>
<evidence type="ECO:0000313" key="3">
    <source>
        <dbReference type="Proteomes" id="UP000187059"/>
    </source>
</evidence>
<evidence type="ECO:0000256" key="1">
    <source>
        <dbReference type="SAM" id="Phobius"/>
    </source>
</evidence>
<name>A0A1P8URL8_9RHOB</name>
<proteinExistence type="predicted"/>
<keyword evidence="1" id="KW-0472">Membrane</keyword>
<evidence type="ECO:0000313" key="2">
    <source>
        <dbReference type="EMBL" id="APZ51996.1"/>
    </source>
</evidence>
<keyword evidence="1" id="KW-1133">Transmembrane helix</keyword>
<dbReference type="EMBL" id="CP015093">
    <property type="protein sequence ID" value="APZ51996.1"/>
    <property type="molecule type" value="Genomic_DNA"/>
</dbReference>
<dbReference type="Proteomes" id="UP000187059">
    <property type="component" value="Chromosome"/>
</dbReference>
<dbReference type="AlphaFoldDB" id="A0A1P8URL8"/>
<keyword evidence="3" id="KW-1185">Reference proteome</keyword>
<gene>
    <name evidence="2" type="ORF">Ga0080574_TMP1662</name>
</gene>
<sequence length="62" mass="6622">MRGSGSDVLAKIVAIFLIVMAVLGIFGKLRMPGARRLAEKKCPRCGRYRIGKGPCGCGEKKG</sequence>
<dbReference type="STRING" id="1250539.Ga0080574_TMP1662"/>
<reference evidence="2 3" key="1">
    <citation type="submission" date="2016-04" db="EMBL/GenBank/DDBJ databases">
        <title>Deep-sea bacteria in the southern Pacific.</title>
        <authorList>
            <person name="Tang K."/>
        </authorList>
    </citation>
    <scope>NUCLEOTIDE SEQUENCE [LARGE SCALE GENOMIC DNA]</scope>
    <source>
        <strain evidence="2 3">JLT2014</strain>
    </source>
</reference>